<sequence length="105" mass="12078">MKEERRRRIDSGETTVNEEDIMGNILGKKVGYAKGLGYGVVPSKASRNSQSSVNTSLFEELRQYKEDLQNANDQLKSQEAKFKVTRREFKHKTPKSKALFRAIKR</sequence>
<organism evidence="2 3">
    <name type="scientific">Cinchona calisaya</name>
    <dbReference type="NCBI Taxonomy" id="153742"/>
    <lineage>
        <taxon>Eukaryota</taxon>
        <taxon>Viridiplantae</taxon>
        <taxon>Streptophyta</taxon>
        <taxon>Embryophyta</taxon>
        <taxon>Tracheophyta</taxon>
        <taxon>Spermatophyta</taxon>
        <taxon>Magnoliopsida</taxon>
        <taxon>eudicotyledons</taxon>
        <taxon>Gunneridae</taxon>
        <taxon>Pentapetalae</taxon>
        <taxon>asterids</taxon>
        <taxon>lamiids</taxon>
        <taxon>Gentianales</taxon>
        <taxon>Rubiaceae</taxon>
        <taxon>Cinchonoideae</taxon>
        <taxon>Cinchoneae</taxon>
        <taxon>Cinchona</taxon>
    </lineage>
</organism>
<dbReference type="Proteomes" id="UP001630127">
    <property type="component" value="Unassembled WGS sequence"/>
</dbReference>
<dbReference type="AlphaFoldDB" id="A0ABD2YTQ9"/>
<gene>
    <name evidence="2" type="ORF">ACH5RR_029657</name>
</gene>
<protein>
    <submittedName>
        <fullName evidence="2">Uncharacterized protein</fullName>
    </submittedName>
</protein>
<feature type="coiled-coil region" evidence="1">
    <location>
        <begin position="54"/>
        <end position="88"/>
    </location>
</feature>
<evidence type="ECO:0000256" key="1">
    <source>
        <dbReference type="SAM" id="Coils"/>
    </source>
</evidence>
<accession>A0ABD2YTQ9</accession>
<dbReference type="EMBL" id="JBJUIK010000012">
    <property type="protein sequence ID" value="KAL3510256.1"/>
    <property type="molecule type" value="Genomic_DNA"/>
</dbReference>
<comment type="caution">
    <text evidence="2">The sequence shown here is derived from an EMBL/GenBank/DDBJ whole genome shotgun (WGS) entry which is preliminary data.</text>
</comment>
<proteinExistence type="predicted"/>
<keyword evidence="1" id="KW-0175">Coiled coil</keyword>
<name>A0ABD2YTQ9_9GENT</name>
<reference evidence="2 3" key="1">
    <citation type="submission" date="2024-11" db="EMBL/GenBank/DDBJ databases">
        <title>A near-complete genome assembly of Cinchona calisaya.</title>
        <authorList>
            <person name="Lian D.C."/>
            <person name="Zhao X.W."/>
            <person name="Wei L."/>
        </authorList>
    </citation>
    <scope>NUCLEOTIDE SEQUENCE [LARGE SCALE GENOMIC DNA]</scope>
    <source>
        <tissue evidence="2">Nenye</tissue>
    </source>
</reference>
<keyword evidence="3" id="KW-1185">Reference proteome</keyword>
<evidence type="ECO:0000313" key="3">
    <source>
        <dbReference type="Proteomes" id="UP001630127"/>
    </source>
</evidence>
<evidence type="ECO:0000313" key="2">
    <source>
        <dbReference type="EMBL" id="KAL3510256.1"/>
    </source>
</evidence>